<accession>A0A428VWP3</accession>
<organism evidence="4 5">
    <name type="scientific">Amycolatopsis balhimycina DSM 5908</name>
    <dbReference type="NCBI Taxonomy" id="1081091"/>
    <lineage>
        <taxon>Bacteria</taxon>
        <taxon>Bacillati</taxon>
        <taxon>Actinomycetota</taxon>
        <taxon>Actinomycetes</taxon>
        <taxon>Pseudonocardiales</taxon>
        <taxon>Pseudonocardiaceae</taxon>
        <taxon>Amycolatopsis</taxon>
    </lineage>
</organism>
<evidence type="ECO:0000313" key="5">
    <source>
        <dbReference type="Proteomes" id="UP000286716"/>
    </source>
</evidence>
<evidence type="ECO:0000256" key="2">
    <source>
        <dbReference type="PROSITE-ProRule" id="PRU00335"/>
    </source>
</evidence>
<keyword evidence="5" id="KW-1185">Reference proteome</keyword>
<dbReference type="InterPro" id="IPR009057">
    <property type="entry name" value="Homeodomain-like_sf"/>
</dbReference>
<dbReference type="OrthoDB" id="3784817at2"/>
<dbReference type="InterPro" id="IPR001647">
    <property type="entry name" value="HTH_TetR"/>
</dbReference>
<dbReference type="PANTHER" id="PTHR30055:SF220">
    <property type="entry name" value="TETR-FAMILY REGULATORY PROTEIN"/>
    <property type="match status" value="1"/>
</dbReference>
<keyword evidence="1 2" id="KW-0238">DNA-binding</keyword>
<name>A0A428VWP3_AMYBA</name>
<comment type="caution">
    <text evidence="4">The sequence shown here is derived from an EMBL/GenBank/DDBJ whole genome shotgun (WGS) entry which is preliminary data.</text>
</comment>
<dbReference type="InterPro" id="IPR036271">
    <property type="entry name" value="Tet_transcr_reg_TetR-rel_C_sf"/>
</dbReference>
<dbReference type="SUPFAM" id="SSF46689">
    <property type="entry name" value="Homeodomain-like"/>
    <property type="match status" value="1"/>
</dbReference>
<dbReference type="AlphaFoldDB" id="A0A428VWP3"/>
<dbReference type="GO" id="GO:0003700">
    <property type="term" value="F:DNA-binding transcription factor activity"/>
    <property type="evidence" value="ECO:0007669"/>
    <property type="project" value="TreeGrafter"/>
</dbReference>
<evidence type="ECO:0000256" key="1">
    <source>
        <dbReference type="ARBA" id="ARBA00023125"/>
    </source>
</evidence>
<dbReference type="Proteomes" id="UP000286716">
    <property type="component" value="Unassembled WGS sequence"/>
</dbReference>
<proteinExistence type="predicted"/>
<dbReference type="PRINTS" id="PR00455">
    <property type="entry name" value="HTHTETR"/>
</dbReference>
<dbReference type="RefSeq" id="WP_020640693.1">
    <property type="nucleotide sequence ID" value="NZ_QHHU01000111.1"/>
</dbReference>
<dbReference type="EMBL" id="QHHU01000111">
    <property type="protein sequence ID" value="RSM35274.1"/>
    <property type="molecule type" value="Genomic_DNA"/>
</dbReference>
<evidence type="ECO:0000259" key="3">
    <source>
        <dbReference type="PROSITE" id="PS50977"/>
    </source>
</evidence>
<evidence type="ECO:0000313" key="4">
    <source>
        <dbReference type="EMBL" id="RSM35274.1"/>
    </source>
</evidence>
<dbReference type="Pfam" id="PF00440">
    <property type="entry name" value="TetR_N"/>
    <property type="match status" value="1"/>
</dbReference>
<dbReference type="Gene3D" id="1.10.357.10">
    <property type="entry name" value="Tetracycline Repressor, domain 2"/>
    <property type="match status" value="1"/>
</dbReference>
<feature type="domain" description="HTH tetR-type" evidence="3">
    <location>
        <begin position="11"/>
        <end position="71"/>
    </location>
</feature>
<protein>
    <submittedName>
        <fullName evidence="4">TetR/AcrR family transcriptional regulator</fullName>
    </submittedName>
</protein>
<dbReference type="GO" id="GO:0000976">
    <property type="term" value="F:transcription cis-regulatory region binding"/>
    <property type="evidence" value="ECO:0007669"/>
    <property type="project" value="TreeGrafter"/>
</dbReference>
<dbReference type="SUPFAM" id="SSF48498">
    <property type="entry name" value="Tetracyclin repressor-like, C-terminal domain"/>
    <property type="match status" value="1"/>
</dbReference>
<feature type="DNA-binding region" description="H-T-H motif" evidence="2">
    <location>
        <begin position="34"/>
        <end position="53"/>
    </location>
</feature>
<dbReference type="PROSITE" id="PS50977">
    <property type="entry name" value="HTH_TETR_2"/>
    <property type="match status" value="1"/>
</dbReference>
<reference evidence="4 5" key="1">
    <citation type="submission" date="2018-05" db="EMBL/GenBank/DDBJ databases">
        <title>Evolution of GPA BGCs.</title>
        <authorList>
            <person name="Waglechner N."/>
            <person name="Wright G.D."/>
        </authorList>
    </citation>
    <scope>NUCLEOTIDE SEQUENCE [LARGE SCALE GENOMIC DNA]</scope>
    <source>
        <strain evidence="4 5">DSM 5908</strain>
    </source>
</reference>
<gene>
    <name evidence="4" type="ORF">DMA12_44875</name>
</gene>
<dbReference type="PANTHER" id="PTHR30055">
    <property type="entry name" value="HTH-TYPE TRANSCRIPTIONAL REGULATOR RUTR"/>
    <property type="match status" value="1"/>
</dbReference>
<sequence>MPVPPDVEAHADTQSTIVAAAARLLHEGGVRAVTTRAVAQAAGVPPPTIFRLFGDKGGLLEAVAEHVMTDYVADKAAKAADENGDPVDDLRAAWRTHIDFGLANPGVFLLLVEPGRLQRTSATTAGVQVLRARVARVAAAGLLKTSEARAVDMIHAAGSGAVLALLSQPEDHRDTGLADALLDAVLGAILTSTPAPPASGPIALTVAFRAALPRLPALSDAERTLLSEWLTRAVAELQDRRDR</sequence>
<dbReference type="InterPro" id="IPR050109">
    <property type="entry name" value="HTH-type_TetR-like_transc_reg"/>
</dbReference>